<dbReference type="InterPro" id="IPR012943">
    <property type="entry name" value="Cnn_1N"/>
</dbReference>
<feature type="region of interest" description="Disordered" evidence="7">
    <location>
        <begin position="787"/>
        <end position="821"/>
    </location>
</feature>
<dbReference type="SUPFAM" id="SSF57997">
    <property type="entry name" value="Tropomyosin"/>
    <property type="match status" value="1"/>
</dbReference>
<dbReference type="GeneID" id="63714508"/>
<comment type="subcellular location">
    <subcellularLocation>
        <location evidence="1">Cytoplasm</location>
        <location evidence="1">Cytoskeleton</location>
        <location evidence="1">Microtubule organizing center</location>
    </subcellularLocation>
</comment>
<dbReference type="PANTHER" id="PTHR43941:SF1">
    <property type="entry name" value="STRUCTURAL MAINTENANCE OF CHROMOSOMES PROTEIN 2"/>
    <property type="match status" value="1"/>
</dbReference>
<feature type="coiled-coil region" evidence="6">
    <location>
        <begin position="959"/>
        <end position="1117"/>
    </location>
</feature>
<feature type="region of interest" description="Disordered" evidence="7">
    <location>
        <begin position="734"/>
        <end position="755"/>
    </location>
</feature>
<feature type="region of interest" description="Disordered" evidence="7">
    <location>
        <begin position="580"/>
        <end position="599"/>
    </location>
</feature>
<dbReference type="GO" id="GO:0000796">
    <property type="term" value="C:condensin complex"/>
    <property type="evidence" value="ECO:0007669"/>
    <property type="project" value="TreeGrafter"/>
</dbReference>
<dbReference type="GO" id="GO:0007076">
    <property type="term" value="P:mitotic chromosome condensation"/>
    <property type="evidence" value="ECO:0007669"/>
    <property type="project" value="TreeGrafter"/>
</dbReference>
<dbReference type="InParanoid" id="A0A151GUF3"/>
<dbReference type="Proteomes" id="UP000076580">
    <property type="component" value="Chromosome 01"/>
</dbReference>
<dbReference type="Pfam" id="PF10495">
    <property type="entry name" value="PACT_coil_coil"/>
    <property type="match status" value="1"/>
</dbReference>
<accession>A0A151GUF3</accession>
<evidence type="ECO:0000256" key="6">
    <source>
        <dbReference type="SAM" id="Coils"/>
    </source>
</evidence>
<evidence type="ECO:0000256" key="1">
    <source>
        <dbReference type="ARBA" id="ARBA00004267"/>
    </source>
</evidence>
<gene>
    <name evidence="10" type="ORF">DCS_01865</name>
</gene>
<evidence type="ECO:0000256" key="7">
    <source>
        <dbReference type="SAM" id="MobiDB-lite"/>
    </source>
</evidence>
<dbReference type="GO" id="GO:0003682">
    <property type="term" value="F:chromatin binding"/>
    <property type="evidence" value="ECO:0007669"/>
    <property type="project" value="TreeGrafter"/>
</dbReference>
<evidence type="ECO:0000259" key="9">
    <source>
        <dbReference type="Pfam" id="PF10495"/>
    </source>
</evidence>
<protein>
    <submittedName>
        <fullName evidence="10">Spindle associated</fullName>
    </submittedName>
</protein>
<evidence type="ECO:0000256" key="3">
    <source>
        <dbReference type="ARBA" id="ARBA00022553"/>
    </source>
</evidence>
<dbReference type="PANTHER" id="PTHR43941">
    <property type="entry name" value="STRUCTURAL MAINTENANCE OF CHROMOSOMES PROTEIN 2"/>
    <property type="match status" value="1"/>
</dbReference>
<keyword evidence="5" id="KW-0206">Cytoskeleton</keyword>
<evidence type="ECO:0000313" key="11">
    <source>
        <dbReference type="Proteomes" id="UP000076580"/>
    </source>
</evidence>
<feature type="region of interest" description="Disordered" evidence="7">
    <location>
        <begin position="134"/>
        <end position="173"/>
    </location>
</feature>
<evidence type="ECO:0000313" key="10">
    <source>
        <dbReference type="EMBL" id="KYK60727.1"/>
    </source>
</evidence>
<dbReference type="RefSeq" id="XP_040660079.1">
    <property type="nucleotide sequence ID" value="XM_040799196.1"/>
</dbReference>
<keyword evidence="3" id="KW-0597">Phosphoprotein</keyword>
<feature type="domain" description="Pericentrin/AKAP-450 centrosomal targeting" evidence="9">
    <location>
        <begin position="1177"/>
        <end position="1270"/>
    </location>
</feature>
<dbReference type="GO" id="GO:0000785">
    <property type="term" value="C:chromatin"/>
    <property type="evidence" value="ECO:0007669"/>
    <property type="project" value="TreeGrafter"/>
</dbReference>
<dbReference type="GO" id="GO:0000793">
    <property type="term" value="C:condensed chromosome"/>
    <property type="evidence" value="ECO:0007669"/>
    <property type="project" value="TreeGrafter"/>
</dbReference>
<dbReference type="STRING" id="98403.A0A151GUF3"/>
<evidence type="ECO:0000259" key="8">
    <source>
        <dbReference type="Pfam" id="PF07989"/>
    </source>
</evidence>
<feature type="region of interest" description="Disordered" evidence="7">
    <location>
        <begin position="57"/>
        <end position="117"/>
    </location>
</feature>
<comment type="caution">
    <text evidence="10">The sequence shown here is derived from an EMBL/GenBank/DDBJ whole genome shotgun (WGS) entry which is preliminary data.</text>
</comment>
<evidence type="ECO:0000256" key="5">
    <source>
        <dbReference type="ARBA" id="ARBA00023212"/>
    </source>
</evidence>
<dbReference type="GO" id="GO:0005737">
    <property type="term" value="C:cytoplasm"/>
    <property type="evidence" value="ECO:0007669"/>
    <property type="project" value="UniProtKB-ARBA"/>
</dbReference>
<keyword evidence="4 6" id="KW-0175">Coiled coil</keyword>
<feature type="domain" description="Centrosomin N-terminal motif 1" evidence="8">
    <location>
        <begin position="172"/>
        <end position="245"/>
    </location>
</feature>
<evidence type="ECO:0000256" key="4">
    <source>
        <dbReference type="ARBA" id="ARBA00023054"/>
    </source>
</evidence>
<keyword evidence="2" id="KW-0963">Cytoplasm</keyword>
<dbReference type="EMBL" id="LAYC01000001">
    <property type="protein sequence ID" value="KYK60727.1"/>
    <property type="molecule type" value="Genomic_DNA"/>
</dbReference>
<feature type="compositionally biased region" description="Basic and acidic residues" evidence="7">
    <location>
        <begin position="796"/>
        <end position="821"/>
    </location>
</feature>
<dbReference type="Gene3D" id="1.10.287.1490">
    <property type="match status" value="2"/>
</dbReference>
<evidence type="ECO:0000256" key="2">
    <source>
        <dbReference type="ARBA" id="ARBA00022490"/>
    </source>
</evidence>
<sequence>MGQPTFSAALDTPKTNVGDATFLHRAPDFADISQEASFQSPAKDGYLAPHLRKGLDLRTPRPRGPFADRRNLPASVGGAEFTPMLKSATRNSARRRGKENGGGIPNTPALSRIEEDDMTPVPRMDTSVYPNHSYVDNTLPQLDSSSVASTPMAFQPRRSDDKGPLQDGNQLSLREQENVIDRIEKENFGLKLKIHFLEDALRKAGPGFSEAALKENTELKVDKVTMQRELHRYKKHLTSAERDLETYRQQMLELQDKAQRKSGNEDEAIELDRLQKTLQERDADIDELQRQLDQSQHDQDDAERFKDNIEDLEAEVREKDRLITERDDELDDLRERLADAEAKADDFQRRMDELEQTDQQTGALEQAKETIEYLEQNIRRLEEELDQVKEKSEDAVSERERAEKDLEELQEEMANKSVVTKGLSRQIDEKVVRLQDELNASAKEYAMLEKELARTNEENAQLQSMVKEMRQERNHAEQVTESDNVRASKLEAELLRVADERDSLQSRHDTLAKKSESLEDEVARLERELEDVEQSLSQERELALTAEKDLRNQYQNEIERLMEEVSNLQAEIQEKDNLYDNDSEKWENDKHALTSERERAEEKVRGLERTIDRLREAAGSLSDKESKVKEAVESEMARHKSEESVMTRQIDDLQEALEMRQALLTSLRNDLSTARDELRQTQVDYQVQANKVMSLEDELALLQSQRSGNANQELAAAKHERDELRHQLEQMIDAARDEPLDNGSRPLTELKFRQEKQPLAEASRLEKVAEDNRSLRDQLAKLASELRSTGTSLAEARAERDELDGQLRRAGSHDDDRPQVDQERLDLRTAKMKLDIEVRRLKNENKALLEQGAALEKTLEDEMERATSEEDRIGRELLQLQARMRQASSLSSHDLGEARRTIRELERRLEDLQGQLAIAPGTNDGHDDAELSMIRKELSASRQRELEFLRQDAAHRDVVEDLKGQIANLERRLLDEQVHQPPSPVTLGHRSVGDLERRLSDLEDQKVVLEEVLVDARQQAEEMTAQHEQTVRHLKHKVRKAEKERKAVAASRAADDQQGCHLREKQVEIENLEHDIHRQQELIDGLVMSEAALRRKLERARNDRAAYRMTAEKLQRDISHLKPWAPPSAASDRAALVKYGETDEVVGTVVRAAEGAEERHKKEIRGMVMQMEWMQARWEREVSLRSDAAFAKNFVQLQLNVANACNKAQLRELEHIRTGILQSRKPLAIATSTSLDLKANGTDGRTVTSIRPFLIAARFVARMAISARGWAKQEAVRRELVKVAEEQRRVKRSKRLRVVRTTGSEC</sequence>
<name>A0A151GUF3_DRECN</name>
<dbReference type="Pfam" id="PF07989">
    <property type="entry name" value="Cnn_1N"/>
    <property type="match status" value="1"/>
</dbReference>
<keyword evidence="11" id="KW-1185">Reference proteome</keyword>
<proteinExistence type="predicted"/>
<dbReference type="InterPro" id="IPR019528">
    <property type="entry name" value="PACT_domain"/>
</dbReference>
<feature type="compositionally biased region" description="Polar residues" evidence="7">
    <location>
        <begin position="134"/>
        <end position="149"/>
    </location>
</feature>
<reference evidence="10 11" key="1">
    <citation type="journal article" date="2016" name="Sci. Rep.">
        <title>Insights into Adaptations to a Near-Obligate Nematode Endoparasitic Lifestyle from the Finished Genome of Drechmeria coniospora.</title>
        <authorList>
            <person name="Zhang L."/>
            <person name="Zhou Z."/>
            <person name="Guo Q."/>
            <person name="Fokkens L."/>
            <person name="Miskei M."/>
            <person name="Pocsi I."/>
            <person name="Zhang W."/>
            <person name="Chen M."/>
            <person name="Wang L."/>
            <person name="Sun Y."/>
            <person name="Donzelli B.G."/>
            <person name="Gibson D.M."/>
            <person name="Nelson D.R."/>
            <person name="Luo J.G."/>
            <person name="Rep M."/>
            <person name="Liu H."/>
            <person name="Yang S."/>
            <person name="Wang J."/>
            <person name="Krasnoff S.B."/>
            <person name="Xu Y."/>
            <person name="Molnar I."/>
            <person name="Lin M."/>
        </authorList>
    </citation>
    <scope>NUCLEOTIDE SEQUENCE [LARGE SCALE GENOMIC DNA]</scope>
    <source>
        <strain evidence="10 11">ARSEF 6962</strain>
    </source>
</reference>
<dbReference type="GO" id="GO:0005815">
    <property type="term" value="C:microtubule organizing center"/>
    <property type="evidence" value="ECO:0007669"/>
    <property type="project" value="UniProtKB-SubCell"/>
</dbReference>
<organism evidence="10 11">
    <name type="scientific">Drechmeria coniospora</name>
    <name type="common">Nematophagous fungus</name>
    <name type="synonym">Meria coniospora</name>
    <dbReference type="NCBI Taxonomy" id="98403"/>
    <lineage>
        <taxon>Eukaryota</taxon>
        <taxon>Fungi</taxon>
        <taxon>Dikarya</taxon>
        <taxon>Ascomycota</taxon>
        <taxon>Pezizomycotina</taxon>
        <taxon>Sordariomycetes</taxon>
        <taxon>Hypocreomycetidae</taxon>
        <taxon>Hypocreales</taxon>
        <taxon>Ophiocordycipitaceae</taxon>
        <taxon>Drechmeria</taxon>
    </lineage>
</organism>